<keyword evidence="2" id="KW-1185">Reference proteome</keyword>
<reference evidence="1 2" key="1">
    <citation type="submission" date="2012-08" db="EMBL/GenBank/DDBJ databases">
        <title>Oryza genome evolution.</title>
        <authorList>
            <person name="Wing R.A."/>
        </authorList>
    </citation>
    <scope>NUCLEOTIDE SEQUENCE</scope>
</reference>
<accession>A0A0D9VRN9</accession>
<protein>
    <submittedName>
        <fullName evidence="1">Uncharacterized protein</fullName>
    </submittedName>
</protein>
<dbReference type="Proteomes" id="UP000032180">
    <property type="component" value="Chromosome 3"/>
</dbReference>
<dbReference type="AlphaFoldDB" id="A0A0D9VRN9"/>
<dbReference type="HOGENOM" id="CLU_2708391_0_0_1"/>
<sequence length="73" mass="7821">MKFSVVVPELNRIAAAQALSNWCSTISSRVRPPTSPPPISFPSRVRRAGAPSVVLLLPRHPGIGDWTVTVGMS</sequence>
<name>A0A0D9VRN9_9ORYZ</name>
<dbReference type="Gramene" id="LPERR03G08780.1">
    <property type="protein sequence ID" value="LPERR03G08780.1"/>
    <property type="gene ID" value="LPERR03G08780"/>
</dbReference>
<evidence type="ECO:0000313" key="1">
    <source>
        <dbReference type="EnsemblPlants" id="LPERR03G08780.1"/>
    </source>
</evidence>
<evidence type="ECO:0000313" key="2">
    <source>
        <dbReference type="Proteomes" id="UP000032180"/>
    </source>
</evidence>
<organism evidence="1 2">
    <name type="scientific">Leersia perrieri</name>
    <dbReference type="NCBI Taxonomy" id="77586"/>
    <lineage>
        <taxon>Eukaryota</taxon>
        <taxon>Viridiplantae</taxon>
        <taxon>Streptophyta</taxon>
        <taxon>Embryophyta</taxon>
        <taxon>Tracheophyta</taxon>
        <taxon>Spermatophyta</taxon>
        <taxon>Magnoliopsida</taxon>
        <taxon>Liliopsida</taxon>
        <taxon>Poales</taxon>
        <taxon>Poaceae</taxon>
        <taxon>BOP clade</taxon>
        <taxon>Oryzoideae</taxon>
        <taxon>Oryzeae</taxon>
        <taxon>Oryzinae</taxon>
        <taxon>Leersia</taxon>
    </lineage>
</organism>
<dbReference type="EnsemblPlants" id="LPERR03G08780.1">
    <property type="protein sequence ID" value="LPERR03G08780.1"/>
    <property type="gene ID" value="LPERR03G08780"/>
</dbReference>
<reference evidence="1" key="3">
    <citation type="submission" date="2015-04" db="UniProtKB">
        <authorList>
            <consortium name="EnsemblPlants"/>
        </authorList>
    </citation>
    <scope>IDENTIFICATION</scope>
</reference>
<reference evidence="2" key="2">
    <citation type="submission" date="2013-12" db="EMBL/GenBank/DDBJ databases">
        <authorList>
            <person name="Yu Y."/>
            <person name="Lee S."/>
            <person name="de Baynast K."/>
            <person name="Wissotski M."/>
            <person name="Liu L."/>
            <person name="Talag J."/>
            <person name="Goicoechea J."/>
            <person name="Angelova A."/>
            <person name="Jetty R."/>
            <person name="Kudrna D."/>
            <person name="Golser W."/>
            <person name="Rivera L."/>
            <person name="Zhang J."/>
            <person name="Wing R."/>
        </authorList>
    </citation>
    <scope>NUCLEOTIDE SEQUENCE</scope>
</reference>
<proteinExistence type="predicted"/>